<dbReference type="AlphaFoldDB" id="A0AA36J100"/>
<sequence length="131" mass="14831">MVVLAVKSPKQESLRDAMAPRRATALRRMSSTAQVAHQMQVLDIDGDTEFLTQGVGDERTHELMKAAMAQMRGKVKDSEQLQSQICQADQRLTERSHMTQWLMKPFARGLCLRIHVVMPWATSSPPWARPC</sequence>
<comment type="caution">
    <text evidence="1">The sequence shown here is derived from an EMBL/GenBank/DDBJ whole genome shotgun (WGS) entry which is preliminary data.</text>
</comment>
<protein>
    <submittedName>
        <fullName evidence="1">Uncharacterized protein</fullName>
    </submittedName>
</protein>
<name>A0AA36J100_9DINO</name>
<proteinExistence type="predicted"/>
<reference evidence="1" key="1">
    <citation type="submission" date="2023-08" db="EMBL/GenBank/DDBJ databases">
        <authorList>
            <person name="Chen Y."/>
            <person name="Shah S."/>
            <person name="Dougan E. K."/>
            <person name="Thang M."/>
            <person name="Chan C."/>
        </authorList>
    </citation>
    <scope>NUCLEOTIDE SEQUENCE</scope>
</reference>
<dbReference type="Proteomes" id="UP001178507">
    <property type="component" value="Unassembled WGS sequence"/>
</dbReference>
<organism evidence="1 2">
    <name type="scientific">Effrenium voratum</name>
    <dbReference type="NCBI Taxonomy" id="2562239"/>
    <lineage>
        <taxon>Eukaryota</taxon>
        <taxon>Sar</taxon>
        <taxon>Alveolata</taxon>
        <taxon>Dinophyceae</taxon>
        <taxon>Suessiales</taxon>
        <taxon>Symbiodiniaceae</taxon>
        <taxon>Effrenium</taxon>
    </lineage>
</organism>
<accession>A0AA36J100</accession>
<dbReference type="EMBL" id="CAUJNA010003235">
    <property type="protein sequence ID" value="CAJ1396525.1"/>
    <property type="molecule type" value="Genomic_DNA"/>
</dbReference>
<keyword evidence="2" id="KW-1185">Reference proteome</keyword>
<gene>
    <name evidence="1" type="ORF">EVOR1521_LOCUS20746</name>
</gene>
<evidence type="ECO:0000313" key="1">
    <source>
        <dbReference type="EMBL" id="CAJ1396525.1"/>
    </source>
</evidence>
<evidence type="ECO:0000313" key="2">
    <source>
        <dbReference type="Proteomes" id="UP001178507"/>
    </source>
</evidence>